<evidence type="ECO:0000313" key="2">
    <source>
        <dbReference type="EMBL" id="GBP16255.1"/>
    </source>
</evidence>
<evidence type="ECO:0008006" key="4">
    <source>
        <dbReference type="Google" id="ProtNLM"/>
    </source>
</evidence>
<name>A0A4C1TQJ6_EUMVA</name>
<gene>
    <name evidence="2" type="ORF">EVAR_93624_1</name>
</gene>
<dbReference type="OrthoDB" id="75807at2759"/>
<sequence>MRYMPPAPVRNLISRSELRLDRTKNHMSIRGGTLCQMCSLKYAIRSRTVIQCCVCKVGLCVLKDDCFLEYHSVETLPPHRLKRDKPKRGHGLGRQNRRNEQTEPTPLTSKE</sequence>
<proteinExistence type="predicted"/>
<organism evidence="2 3">
    <name type="scientific">Eumeta variegata</name>
    <name type="common">Bagworm moth</name>
    <name type="synonym">Eumeta japonica</name>
    <dbReference type="NCBI Taxonomy" id="151549"/>
    <lineage>
        <taxon>Eukaryota</taxon>
        <taxon>Metazoa</taxon>
        <taxon>Ecdysozoa</taxon>
        <taxon>Arthropoda</taxon>
        <taxon>Hexapoda</taxon>
        <taxon>Insecta</taxon>
        <taxon>Pterygota</taxon>
        <taxon>Neoptera</taxon>
        <taxon>Endopterygota</taxon>
        <taxon>Lepidoptera</taxon>
        <taxon>Glossata</taxon>
        <taxon>Ditrysia</taxon>
        <taxon>Tineoidea</taxon>
        <taxon>Psychidae</taxon>
        <taxon>Oiketicinae</taxon>
        <taxon>Eumeta</taxon>
    </lineage>
</organism>
<feature type="compositionally biased region" description="Basic residues" evidence="1">
    <location>
        <begin position="79"/>
        <end position="91"/>
    </location>
</feature>
<comment type="caution">
    <text evidence="2">The sequence shown here is derived from an EMBL/GenBank/DDBJ whole genome shotgun (WGS) entry which is preliminary data.</text>
</comment>
<accession>A0A4C1TQJ6</accession>
<evidence type="ECO:0000313" key="3">
    <source>
        <dbReference type="Proteomes" id="UP000299102"/>
    </source>
</evidence>
<dbReference type="Proteomes" id="UP000299102">
    <property type="component" value="Unassembled WGS sequence"/>
</dbReference>
<feature type="region of interest" description="Disordered" evidence="1">
    <location>
        <begin position="77"/>
        <end position="111"/>
    </location>
</feature>
<feature type="compositionally biased region" description="Polar residues" evidence="1">
    <location>
        <begin position="102"/>
        <end position="111"/>
    </location>
</feature>
<keyword evidence="3" id="KW-1185">Reference proteome</keyword>
<dbReference type="AlphaFoldDB" id="A0A4C1TQJ6"/>
<reference evidence="2 3" key="1">
    <citation type="journal article" date="2019" name="Commun. Biol.">
        <title>The bagworm genome reveals a unique fibroin gene that provides high tensile strength.</title>
        <authorList>
            <person name="Kono N."/>
            <person name="Nakamura H."/>
            <person name="Ohtoshi R."/>
            <person name="Tomita M."/>
            <person name="Numata K."/>
            <person name="Arakawa K."/>
        </authorList>
    </citation>
    <scope>NUCLEOTIDE SEQUENCE [LARGE SCALE GENOMIC DNA]</scope>
</reference>
<evidence type="ECO:0000256" key="1">
    <source>
        <dbReference type="SAM" id="MobiDB-lite"/>
    </source>
</evidence>
<dbReference type="EMBL" id="BGZK01000078">
    <property type="protein sequence ID" value="GBP16255.1"/>
    <property type="molecule type" value="Genomic_DNA"/>
</dbReference>
<protein>
    <recommendedName>
        <fullName evidence="4">PiggyBac transposable element-derived protein 4</fullName>
    </recommendedName>
</protein>